<sequence length="80" mass="9094">MRLRSAVLLLAAAVTSTKTDALQAGHPYSRGVDNTDDPVQRHLRTDHSESEERMYSGFNTYKVFKTGPLIDEKRNTSRRE</sequence>
<protein>
    <submittedName>
        <fullName evidence="3">RxLR effector candidate protein</fullName>
    </submittedName>
</protein>
<organism evidence="3">
    <name type="scientific">Hyaloperonospora arabidopsidis (strain Emoy2)</name>
    <name type="common">Downy mildew agent</name>
    <name type="synonym">Peronospora arabidopsidis</name>
    <dbReference type="NCBI Taxonomy" id="559515"/>
    <lineage>
        <taxon>Eukaryota</taxon>
        <taxon>Sar</taxon>
        <taxon>Stramenopiles</taxon>
        <taxon>Oomycota</taxon>
        <taxon>Peronosporomycetes</taxon>
        <taxon>Peronosporales</taxon>
        <taxon>Peronosporaceae</taxon>
        <taxon>Hyaloperonospora</taxon>
    </lineage>
</organism>
<evidence type="ECO:0000313" key="4">
    <source>
        <dbReference type="EMBL" id="BAP68851.1"/>
    </source>
</evidence>
<dbReference type="EMBL" id="AB922275">
    <property type="protein sequence ID" value="BAP68850.1"/>
    <property type="molecule type" value="mRNA"/>
</dbReference>
<proteinExistence type="evidence at transcript level"/>
<evidence type="ECO:0000313" key="3">
    <source>
        <dbReference type="EMBL" id="BAP68850.1"/>
    </source>
</evidence>
<keyword evidence="2" id="KW-0732">Signal</keyword>
<feature type="non-terminal residue" evidence="3">
    <location>
        <position position="80"/>
    </location>
</feature>
<dbReference type="EMBL" id="AB922276">
    <property type="protein sequence ID" value="BAP68851.1"/>
    <property type="molecule type" value="mRNA"/>
</dbReference>
<reference evidence="3" key="1">
    <citation type="journal article" date="2014" name="PLoS Pathog.">
        <title>Expression profiling during Arabidopsis/downy mildew interaction reveals a highly-expressed effector that attenuates responses to salicylic acid.</title>
        <authorList>
            <person name="Asai S."/>
            <person name="Rallapalli G."/>
            <person name="Piquerez S.J.M."/>
            <person name="Caillaud M.C."/>
            <person name="Furzer O.J."/>
            <person name="Ishaque N."/>
            <person name="Wirthmueller L."/>
            <person name="Fabro G."/>
            <person name="Shirasu K."/>
            <person name="Jones J.D.G."/>
        </authorList>
    </citation>
    <scope>NUCLEOTIDE SEQUENCE</scope>
    <source>
        <strain evidence="3">Emoy2</strain>
    </source>
</reference>
<gene>
    <name evidence="3" type="primary">HaRxL130</name>
    <name evidence="4" type="synonym">HaRxL130b</name>
</gene>
<name>A0A090BF32_HYAAE</name>
<accession>A0A090BF32</accession>
<feature type="region of interest" description="Disordered" evidence="1">
    <location>
        <begin position="19"/>
        <end position="39"/>
    </location>
</feature>
<evidence type="ECO:0000256" key="2">
    <source>
        <dbReference type="SAM" id="SignalP"/>
    </source>
</evidence>
<feature type="chain" id="PRO_5007380784" evidence="2">
    <location>
        <begin position="22"/>
        <end position="80"/>
    </location>
</feature>
<dbReference type="AlphaFoldDB" id="A0A090BF32"/>
<evidence type="ECO:0000256" key="1">
    <source>
        <dbReference type="SAM" id="MobiDB-lite"/>
    </source>
</evidence>
<feature type="signal peptide" evidence="2">
    <location>
        <begin position="1"/>
        <end position="21"/>
    </location>
</feature>